<sequence>MQQVSRSVALAGPDRSGPPLVDALSGIAFNGADKAGCDSFLLPSPGSRPRHWFYCDTRRLPYDLAVTATLLRCHLLLPDTFAIGGDGSWHRDWRPARDLVHHLFGHETARMALTDTTAGLSVEQLFGL</sequence>
<accession>A0ABS3UD02</accession>
<comment type="caution">
    <text evidence="1">The sequence shown here is derived from an EMBL/GenBank/DDBJ whole genome shotgun (WGS) entry which is preliminary data.</text>
</comment>
<name>A0ABS3UD02_9ACTN</name>
<dbReference type="EMBL" id="JAGFNS010000002">
    <property type="protein sequence ID" value="MBO3736663.1"/>
    <property type="molecule type" value="Genomic_DNA"/>
</dbReference>
<gene>
    <name evidence="1" type="ORF">J5X75_03905</name>
</gene>
<protein>
    <submittedName>
        <fullName evidence="1">Uncharacterized protein</fullName>
    </submittedName>
</protein>
<dbReference type="RefSeq" id="WP_208465881.1">
    <property type="nucleotide sequence ID" value="NZ_JAGFNS010000002.1"/>
</dbReference>
<evidence type="ECO:0000313" key="1">
    <source>
        <dbReference type="EMBL" id="MBO3736663.1"/>
    </source>
</evidence>
<reference evidence="1 2" key="1">
    <citation type="submission" date="2021-03" db="EMBL/GenBank/DDBJ databases">
        <title>Actinoplanes flavus sp. nov., a novel actinomycete isolated from Coconut Palm rhizosphere soil.</title>
        <authorList>
            <person name="Luo X."/>
        </authorList>
    </citation>
    <scope>NUCLEOTIDE SEQUENCE [LARGE SCALE GENOMIC DNA]</scope>
    <source>
        <strain evidence="1 2">NEAU-H7</strain>
    </source>
</reference>
<keyword evidence="2" id="KW-1185">Reference proteome</keyword>
<proteinExistence type="predicted"/>
<evidence type="ECO:0000313" key="2">
    <source>
        <dbReference type="Proteomes" id="UP000679690"/>
    </source>
</evidence>
<dbReference type="Proteomes" id="UP000679690">
    <property type="component" value="Unassembled WGS sequence"/>
</dbReference>
<organism evidence="1 2">
    <name type="scientific">Actinoplanes flavus</name>
    <dbReference type="NCBI Taxonomy" id="2820290"/>
    <lineage>
        <taxon>Bacteria</taxon>
        <taxon>Bacillati</taxon>
        <taxon>Actinomycetota</taxon>
        <taxon>Actinomycetes</taxon>
        <taxon>Micromonosporales</taxon>
        <taxon>Micromonosporaceae</taxon>
        <taxon>Actinoplanes</taxon>
    </lineage>
</organism>